<dbReference type="InterPro" id="IPR011990">
    <property type="entry name" value="TPR-like_helical_dom_sf"/>
</dbReference>
<dbReference type="PANTHER" id="PTHR44998:SF1">
    <property type="entry name" value="UDP-N-ACETYLGLUCOSAMINE--PEPTIDE N-ACETYLGLUCOSAMINYLTRANSFERASE 110 KDA SUBUNIT"/>
    <property type="match status" value="1"/>
</dbReference>
<dbReference type="Proteomes" id="UP000192708">
    <property type="component" value="Unassembled WGS sequence"/>
</dbReference>
<comment type="similarity">
    <text evidence="2">Belongs to the glycosyltransferase 41 family. O-GlcNAc transferase subfamily.</text>
</comment>
<dbReference type="EMBL" id="FWXJ01000008">
    <property type="protein sequence ID" value="SMC59682.1"/>
    <property type="molecule type" value="Genomic_DNA"/>
</dbReference>
<evidence type="ECO:0000256" key="6">
    <source>
        <dbReference type="ARBA" id="ARBA00022737"/>
    </source>
</evidence>
<keyword evidence="6" id="KW-0677">Repeat</keyword>
<dbReference type="InterPro" id="IPR029489">
    <property type="entry name" value="OGT/SEC/SPY_C"/>
</dbReference>
<accession>A0A1W2AGR6</accession>
<evidence type="ECO:0000256" key="3">
    <source>
        <dbReference type="ARBA" id="ARBA00011970"/>
    </source>
</evidence>
<evidence type="ECO:0000256" key="2">
    <source>
        <dbReference type="ARBA" id="ARBA00005386"/>
    </source>
</evidence>
<dbReference type="Pfam" id="PF00515">
    <property type="entry name" value="TPR_1"/>
    <property type="match status" value="1"/>
</dbReference>
<dbReference type="OrthoDB" id="101857at2"/>
<dbReference type="UniPathway" id="UPA00378"/>
<organism evidence="10 11">
    <name type="scientific">Polynucleobacter kasalickyi</name>
    <dbReference type="NCBI Taxonomy" id="1938817"/>
    <lineage>
        <taxon>Bacteria</taxon>
        <taxon>Pseudomonadati</taxon>
        <taxon>Pseudomonadota</taxon>
        <taxon>Betaproteobacteria</taxon>
        <taxon>Burkholderiales</taxon>
        <taxon>Burkholderiaceae</taxon>
        <taxon>Polynucleobacter</taxon>
    </lineage>
</organism>
<evidence type="ECO:0000256" key="7">
    <source>
        <dbReference type="ARBA" id="ARBA00022803"/>
    </source>
</evidence>
<comment type="pathway">
    <text evidence="1">Protein modification; protein glycosylation.</text>
</comment>
<dbReference type="RefSeq" id="WP_084283780.1">
    <property type="nucleotide sequence ID" value="NZ_FWXJ01000008.1"/>
</dbReference>
<keyword evidence="7 8" id="KW-0802">TPR repeat</keyword>
<sequence length="804" mass="91139">MMNLSSSALNKHISNLKKTFTSGSKDQAIAECQSLVFLHPSNAPLRKLLAHMLAIIGKPIQAAKQLEFGFDLNPDDEELLFNLAISYRQGLAFAEALKFLSIYVEKYPTKLEGWGSLAECQFQLQLFPEALDSSSKAILLSNQESRIFYIRSKIYRSLKQYDEALSDLVRAIQLQDKNLSYVFEYAEVTLTHQGKHFAKPFFEKATQLQPTDYVELLYLGRSFYELGNINQSIDIFKKLISANQLLESAYLNLGSAHYVLKHYAEALSCYQEVLRLNKNSSDANINVANTLIAQTLFKESTPFIDRALEIDPHSSIAYKLRAQSRLGAGVETEILNDLLHAEKLNPSLESLQGVLLYSKLDICDWSDLAQRKEQLQIAIKNSLDQVLPFQATLFFDLPELHQIAAQEFVKTNFPISRHPPPNFRKSQKDKLRIAYLSPDFGQHPVSYLTAELFELHDRNQFEIIGVSLSYRKDDAYRLRIRNAVDIWLDVSQLTDIQAIELLRDQQIDIAIDLCGHTSNHRLSLWAHRIAPIQISYLGYLGTIGCSQYIDYLIADKTIIPRDYRQFYDEKIIYLPSYQVNDRKKTKPDIVVSKKSLGIPDDHFVFACLNNSFKYHPEIFAAWMKILSATPNSSLLLFGKNPTVIKNLQSAAIDAQVDSSRLIFLQMVDYETYLARLTCIDLFLDTTIYNAGTTASDALWMGVPVVTCIGKSFCARMAASLLVASSMDNLITYSIDEYISLAIELGTNPAKHQVIKNQLRLNIDSCKLFDSSATTRALEQSFQLVWNNFLSGALPKDVEISSHLN</sequence>
<evidence type="ECO:0000256" key="8">
    <source>
        <dbReference type="PROSITE-ProRule" id="PRU00339"/>
    </source>
</evidence>
<dbReference type="Pfam" id="PF13844">
    <property type="entry name" value="Glyco_transf_41"/>
    <property type="match status" value="2"/>
</dbReference>
<dbReference type="EC" id="2.4.1.255" evidence="3"/>
<keyword evidence="5 10" id="KW-0808">Transferase</keyword>
<dbReference type="SMART" id="SM00028">
    <property type="entry name" value="TPR"/>
    <property type="match status" value="7"/>
</dbReference>
<keyword evidence="11" id="KW-1185">Reference proteome</keyword>
<gene>
    <name evidence="10" type="ORF">SAMN06296008_108137</name>
</gene>
<dbReference type="InterPro" id="IPR019734">
    <property type="entry name" value="TPR_rpt"/>
</dbReference>
<protein>
    <recommendedName>
        <fullName evidence="3">protein O-GlcNAc transferase</fullName>
        <ecNumber evidence="3">2.4.1.255</ecNumber>
    </recommendedName>
</protein>
<evidence type="ECO:0000313" key="11">
    <source>
        <dbReference type="Proteomes" id="UP000192708"/>
    </source>
</evidence>
<feature type="repeat" description="TPR" evidence="8">
    <location>
        <begin position="247"/>
        <end position="280"/>
    </location>
</feature>
<feature type="repeat" description="TPR" evidence="8">
    <location>
        <begin position="145"/>
        <end position="178"/>
    </location>
</feature>
<dbReference type="PANTHER" id="PTHR44998">
    <property type="match status" value="1"/>
</dbReference>
<dbReference type="PROSITE" id="PS50005">
    <property type="entry name" value="TPR"/>
    <property type="match status" value="2"/>
</dbReference>
<feature type="domain" description="O-GlcNAc transferase C-terminal" evidence="9">
    <location>
        <begin position="362"/>
        <end position="582"/>
    </location>
</feature>
<evidence type="ECO:0000259" key="9">
    <source>
        <dbReference type="Pfam" id="PF13844"/>
    </source>
</evidence>
<evidence type="ECO:0000256" key="5">
    <source>
        <dbReference type="ARBA" id="ARBA00022679"/>
    </source>
</evidence>
<reference evidence="10 11" key="1">
    <citation type="submission" date="2017-04" db="EMBL/GenBank/DDBJ databases">
        <authorList>
            <person name="Afonso C.L."/>
            <person name="Miller P.J."/>
            <person name="Scott M.A."/>
            <person name="Spackman E."/>
            <person name="Goraichik I."/>
            <person name="Dimitrov K.M."/>
            <person name="Suarez D.L."/>
            <person name="Swayne D.E."/>
        </authorList>
    </citation>
    <scope>NUCLEOTIDE SEQUENCE [LARGE SCALE GENOMIC DNA]</scope>
    <source>
        <strain evidence="10 11">VK13</strain>
    </source>
</reference>
<feature type="domain" description="O-GlcNAc transferase C-terminal" evidence="9">
    <location>
        <begin position="589"/>
        <end position="774"/>
    </location>
</feature>
<evidence type="ECO:0000313" key="10">
    <source>
        <dbReference type="EMBL" id="SMC59682.1"/>
    </source>
</evidence>
<dbReference type="PROSITE" id="PS50293">
    <property type="entry name" value="TPR_REGION"/>
    <property type="match status" value="1"/>
</dbReference>
<dbReference type="Pfam" id="PF13174">
    <property type="entry name" value="TPR_6"/>
    <property type="match status" value="2"/>
</dbReference>
<dbReference type="STRING" id="1938817.SAMN06296008_108137"/>
<keyword evidence="4" id="KW-0328">Glycosyltransferase</keyword>
<dbReference type="GO" id="GO:0097363">
    <property type="term" value="F:protein O-acetylglucosaminyltransferase activity"/>
    <property type="evidence" value="ECO:0007669"/>
    <property type="project" value="UniProtKB-EC"/>
</dbReference>
<evidence type="ECO:0000256" key="1">
    <source>
        <dbReference type="ARBA" id="ARBA00004922"/>
    </source>
</evidence>
<dbReference type="Gene3D" id="3.40.50.2000">
    <property type="entry name" value="Glycogen Phosphorylase B"/>
    <property type="match status" value="1"/>
</dbReference>
<name>A0A1W2AGR6_9BURK</name>
<dbReference type="Gene3D" id="3.40.50.11380">
    <property type="match status" value="1"/>
</dbReference>
<dbReference type="Pfam" id="PF13181">
    <property type="entry name" value="TPR_8"/>
    <property type="match status" value="1"/>
</dbReference>
<dbReference type="Gene3D" id="1.25.40.10">
    <property type="entry name" value="Tetratricopeptide repeat domain"/>
    <property type="match status" value="2"/>
</dbReference>
<dbReference type="AlphaFoldDB" id="A0A1W2AGR6"/>
<proteinExistence type="inferred from homology"/>
<dbReference type="SUPFAM" id="SSF53756">
    <property type="entry name" value="UDP-Glycosyltransferase/glycogen phosphorylase"/>
    <property type="match status" value="1"/>
</dbReference>
<dbReference type="SUPFAM" id="SSF48452">
    <property type="entry name" value="TPR-like"/>
    <property type="match status" value="1"/>
</dbReference>
<evidence type="ECO:0000256" key="4">
    <source>
        <dbReference type="ARBA" id="ARBA00022676"/>
    </source>
</evidence>